<dbReference type="OrthoDB" id="4173905at2759"/>
<evidence type="ECO:0000256" key="4">
    <source>
        <dbReference type="RuleBase" id="RU363018"/>
    </source>
</evidence>
<comment type="similarity">
    <text evidence="1 4">Belongs to the UPP synthase family.</text>
</comment>
<protein>
    <recommendedName>
        <fullName evidence="4">Alkyl transferase</fullName>
        <ecNumber evidence="4">2.5.1.-</ecNumber>
    </recommendedName>
</protein>
<keyword evidence="2 4" id="KW-0808">Transferase</keyword>
<dbReference type="STRING" id="299467.A0A443RT44"/>
<dbReference type="NCBIfam" id="TIGR00055">
    <property type="entry name" value="uppS"/>
    <property type="match status" value="1"/>
</dbReference>
<proteinExistence type="inferred from homology"/>
<dbReference type="CDD" id="cd00475">
    <property type="entry name" value="Cis_IPPS"/>
    <property type="match status" value="1"/>
</dbReference>
<gene>
    <name evidence="5" type="ORF">B4U80_04762</name>
</gene>
<dbReference type="Pfam" id="PF01255">
    <property type="entry name" value="Prenyltransf"/>
    <property type="match status" value="1"/>
</dbReference>
<comment type="caution">
    <text evidence="5">The sequence shown here is derived from an EMBL/GenBank/DDBJ whole genome shotgun (WGS) entry which is preliminary data.</text>
</comment>
<accession>A0A443RT44</accession>
<sequence>MDGNRRYADKNHLLKSVGHAHGFNKLMQTLEWCKHIGVTEATVYAFSIENFNRSEEEVNALMTLAREKFNELLSEKNDLEKNGVCVRFFGSLHLLPKDIQILMAKLVLETRHNNKAYFNVCIAYTSRQEITEAMNKITDAVTSNSISVE</sequence>
<dbReference type="EC" id="2.5.1.-" evidence="4"/>
<dbReference type="GO" id="GO:0005783">
    <property type="term" value="C:endoplasmic reticulum"/>
    <property type="evidence" value="ECO:0007669"/>
    <property type="project" value="TreeGrafter"/>
</dbReference>
<dbReference type="PANTHER" id="PTHR10291:SF43">
    <property type="entry name" value="DEHYDRODOLICHYL DIPHOSPHATE SYNTHASE COMPLEX SUBUNIT DHDDS"/>
    <property type="match status" value="1"/>
</dbReference>
<evidence type="ECO:0000256" key="2">
    <source>
        <dbReference type="ARBA" id="ARBA00022679"/>
    </source>
</evidence>
<reference evidence="5 6" key="1">
    <citation type="journal article" date="2018" name="Gigascience">
        <title>Genomes of trombidid mites reveal novel predicted allergens and laterally-transferred genes associated with secondary metabolism.</title>
        <authorList>
            <person name="Dong X."/>
            <person name="Chaisiri K."/>
            <person name="Xia D."/>
            <person name="Armstrong S.D."/>
            <person name="Fang Y."/>
            <person name="Donnelly M.J."/>
            <person name="Kadowaki T."/>
            <person name="McGarry J.W."/>
            <person name="Darby A.C."/>
            <person name="Makepeace B.L."/>
        </authorList>
    </citation>
    <scope>NUCLEOTIDE SEQUENCE [LARGE SCALE GENOMIC DNA]</scope>
    <source>
        <strain evidence="5">UoL-UT</strain>
    </source>
</reference>
<dbReference type="VEuPathDB" id="VectorBase:LDEU013578"/>
<evidence type="ECO:0000313" key="6">
    <source>
        <dbReference type="Proteomes" id="UP000288716"/>
    </source>
</evidence>
<organism evidence="5 6">
    <name type="scientific">Leptotrombidium deliense</name>
    <dbReference type="NCBI Taxonomy" id="299467"/>
    <lineage>
        <taxon>Eukaryota</taxon>
        <taxon>Metazoa</taxon>
        <taxon>Ecdysozoa</taxon>
        <taxon>Arthropoda</taxon>
        <taxon>Chelicerata</taxon>
        <taxon>Arachnida</taxon>
        <taxon>Acari</taxon>
        <taxon>Acariformes</taxon>
        <taxon>Trombidiformes</taxon>
        <taxon>Prostigmata</taxon>
        <taxon>Anystina</taxon>
        <taxon>Parasitengona</taxon>
        <taxon>Trombiculoidea</taxon>
        <taxon>Trombiculidae</taxon>
        <taxon>Leptotrombidium</taxon>
    </lineage>
</organism>
<evidence type="ECO:0000256" key="3">
    <source>
        <dbReference type="ARBA" id="ARBA00047353"/>
    </source>
</evidence>
<dbReference type="InterPro" id="IPR001441">
    <property type="entry name" value="UPP_synth-like"/>
</dbReference>
<dbReference type="PANTHER" id="PTHR10291">
    <property type="entry name" value="DEHYDRODOLICHYL DIPHOSPHATE SYNTHASE FAMILY MEMBER"/>
    <property type="match status" value="1"/>
</dbReference>
<dbReference type="Proteomes" id="UP000288716">
    <property type="component" value="Unassembled WGS sequence"/>
</dbReference>
<dbReference type="Gene3D" id="3.40.1180.10">
    <property type="entry name" value="Decaprenyl diphosphate synthase-like"/>
    <property type="match status" value="1"/>
</dbReference>
<evidence type="ECO:0000256" key="1">
    <source>
        <dbReference type="ARBA" id="ARBA00005432"/>
    </source>
</evidence>
<dbReference type="AlphaFoldDB" id="A0A443RT44"/>
<dbReference type="EMBL" id="NCKV01039287">
    <property type="protein sequence ID" value="RWS18462.1"/>
    <property type="molecule type" value="Genomic_DNA"/>
</dbReference>
<dbReference type="SUPFAM" id="SSF64005">
    <property type="entry name" value="Undecaprenyl diphosphate synthase"/>
    <property type="match status" value="1"/>
</dbReference>
<comment type="catalytic activity">
    <reaction evidence="3">
        <text>n isopentenyl diphosphate + (2E,6E)-farnesyl diphosphate = a di-trans,poly-cis-polyprenyl diphosphate + n diphosphate</text>
        <dbReference type="Rhea" id="RHEA:53008"/>
        <dbReference type="Rhea" id="RHEA-COMP:19494"/>
        <dbReference type="ChEBI" id="CHEBI:33019"/>
        <dbReference type="ChEBI" id="CHEBI:128769"/>
        <dbReference type="ChEBI" id="CHEBI:136960"/>
        <dbReference type="ChEBI" id="CHEBI:175763"/>
        <dbReference type="EC" id="2.5.1.87"/>
    </reaction>
</comment>
<evidence type="ECO:0000313" key="5">
    <source>
        <dbReference type="EMBL" id="RWS18462.1"/>
    </source>
</evidence>
<dbReference type="GO" id="GO:0045547">
    <property type="term" value="F:ditrans,polycis-polyprenyl diphosphate synthase [(2E,6E)-farnesyl diphosphate specific] activity"/>
    <property type="evidence" value="ECO:0007669"/>
    <property type="project" value="UniProtKB-EC"/>
</dbReference>
<dbReference type="GO" id="GO:0016094">
    <property type="term" value="P:polyprenol biosynthetic process"/>
    <property type="evidence" value="ECO:0007669"/>
    <property type="project" value="TreeGrafter"/>
</dbReference>
<name>A0A443RT44_9ACAR</name>
<dbReference type="GO" id="GO:1904423">
    <property type="term" value="C:dehydrodolichyl diphosphate synthase complex"/>
    <property type="evidence" value="ECO:0007669"/>
    <property type="project" value="TreeGrafter"/>
</dbReference>
<keyword evidence="6" id="KW-1185">Reference proteome</keyword>
<dbReference type="InterPro" id="IPR036424">
    <property type="entry name" value="UPP_synth-like_sf"/>
</dbReference>